<name>A0A9P6EQE8_9AGAR</name>
<dbReference type="EMBL" id="MU157826">
    <property type="protein sequence ID" value="KAF9534143.1"/>
    <property type="molecule type" value="Genomic_DNA"/>
</dbReference>
<dbReference type="OrthoDB" id="294702at2759"/>
<keyword evidence="3" id="KW-1185">Reference proteome</keyword>
<gene>
    <name evidence="2" type="ORF">CPB83DRAFT_756217</name>
</gene>
<dbReference type="SUPFAM" id="SSF53474">
    <property type="entry name" value="alpha/beta-Hydrolases"/>
    <property type="match status" value="1"/>
</dbReference>
<protein>
    <submittedName>
        <fullName evidence="2">Alpha/Beta hydrolase protein</fullName>
    </submittedName>
</protein>
<evidence type="ECO:0000313" key="2">
    <source>
        <dbReference type="EMBL" id="KAF9534143.1"/>
    </source>
</evidence>
<reference evidence="2" key="1">
    <citation type="submission" date="2020-11" db="EMBL/GenBank/DDBJ databases">
        <authorList>
            <consortium name="DOE Joint Genome Institute"/>
            <person name="Ahrendt S."/>
            <person name="Riley R."/>
            <person name="Andreopoulos W."/>
            <person name="Labutti K."/>
            <person name="Pangilinan J."/>
            <person name="Ruiz-Duenas F.J."/>
            <person name="Barrasa J.M."/>
            <person name="Sanchez-Garcia M."/>
            <person name="Camarero S."/>
            <person name="Miyauchi S."/>
            <person name="Serrano A."/>
            <person name="Linde D."/>
            <person name="Babiker R."/>
            <person name="Drula E."/>
            <person name="Ayuso-Fernandez I."/>
            <person name="Pacheco R."/>
            <person name="Padilla G."/>
            <person name="Ferreira P."/>
            <person name="Barriuso J."/>
            <person name="Kellner H."/>
            <person name="Castanera R."/>
            <person name="Alfaro M."/>
            <person name="Ramirez L."/>
            <person name="Pisabarro A.G."/>
            <person name="Kuo A."/>
            <person name="Tritt A."/>
            <person name="Lipzen A."/>
            <person name="He G."/>
            <person name="Yan M."/>
            <person name="Ng V."/>
            <person name="Cullen D."/>
            <person name="Martin F."/>
            <person name="Rosso M.-N."/>
            <person name="Henrissat B."/>
            <person name="Hibbett D."/>
            <person name="Martinez A.T."/>
            <person name="Grigoriev I.V."/>
        </authorList>
    </citation>
    <scope>NUCLEOTIDE SEQUENCE</scope>
    <source>
        <strain evidence="2">CBS 506.95</strain>
    </source>
</reference>
<sequence length="327" mass="36743">MSPAIEKYLTLKDGRTLAYADCGNLSSDKLVIFLHGAFGVGITDEEKIQPSLTEKGVHYVAPTLPGWGKSSIRNHSIPYHLGFTSDIDQLIDHLHPTKNNLRIYLSGGSFGSVPAQLLYGAPFDIFPNGRYVKGCMLLAPFSPFREDKEHGKEMTMSNYLFIGAPSQYLPFHLISRLAKATISRQLGSPEQAEAFVRQNIFNKMDEEEKATFAKWRADTGRKEGELEGDFGRNMHRSVQETWDGFFDMPDITNGDWGFKVTELDAEHCSDKRPVFIIAAEGDKMAPASMAKWLATNYRSARLRMITGGHLSGIYSLNELWKEFLEMC</sequence>
<dbReference type="Pfam" id="PF12697">
    <property type="entry name" value="Abhydrolase_6"/>
    <property type="match status" value="1"/>
</dbReference>
<proteinExistence type="predicted"/>
<keyword evidence="2" id="KW-0378">Hydrolase</keyword>
<evidence type="ECO:0000313" key="3">
    <source>
        <dbReference type="Proteomes" id="UP000807306"/>
    </source>
</evidence>
<organism evidence="2 3">
    <name type="scientific">Crepidotus variabilis</name>
    <dbReference type="NCBI Taxonomy" id="179855"/>
    <lineage>
        <taxon>Eukaryota</taxon>
        <taxon>Fungi</taxon>
        <taxon>Dikarya</taxon>
        <taxon>Basidiomycota</taxon>
        <taxon>Agaricomycotina</taxon>
        <taxon>Agaricomycetes</taxon>
        <taxon>Agaricomycetidae</taxon>
        <taxon>Agaricales</taxon>
        <taxon>Agaricineae</taxon>
        <taxon>Crepidotaceae</taxon>
        <taxon>Crepidotus</taxon>
    </lineage>
</organism>
<dbReference type="Proteomes" id="UP000807306">
    <property type="component" value="Unassembled WGS sequence"/>
</dbReference>
<dbReference type="AlphaFoldDB" id="A0A9P6EQE8"/>
<evidence type="ECO:0000259" key="1">
    <source>
        <dbReference type="Pfam" id="PF12697"/>
    </source>
</evidence>
<dbReference type="InterPro" id="IPR000073">
    <property type="entry name" value="AB_hydrolase_1"/>
</dbReference>
<dbReference type="Gene3D" id="3.40.50.1820">
    <property type="entry name" value="alpha/beta hydrolase"/>
    <property type="match status" value="1"/>
</dbReference>
<dbReference type="GO" id="GO:0016787">
    <property type="term" value="F:hydrolase activity"/>
    <property type="evidence" value="ECO:0007669"/>
    <property type="project" value="UniProtKB-KW"/>
</dbReference>
<comment type="caution">
    <text evidence="2">The sequence shown here is derived from an EMBL/GenBank/DDBJ whole genome shotgun (WGS) entry which is preliminary data.</text>
</comment>
<accession>A0A9P6EQE8</accession>
<feature type="domain" description="AB hydrolase-1" evidence="1">
    <location>
        <begin position="31"/>
        <end position="309"/>
    </location>
</feature>
<dbReference type="InterPro" id="IPR029058">
    <property type="entry name" value="AB_hydrolase_fold"/>
</dbReference>